<reference evidence="1" key="1">
    <citation type="submission" date="2023-11" db="EMBL/GenBank/DDBJ databases">
        <title>Genome assemblies of two species of porcelain crab, Petrolisthes cinctipes and Petrolisthes manimaculis (Anomura: Porcellanidae).</title>
        <authorList>
            <person name="Angst P."/>
        </authorList>
    </citation>
    <scope>NUCLEOTIDE SEQUENCE</scope>
    <source>
        <strain evidence="1">PB745_02</strain>
        <tissue evidence="1">Gill</tissue>
    </source>
</reference>
<dbReference type="EMBL" id="JAWZYT010001989">
    <property type="protein sequence ID" value="KAK4307598.1"/>
    <property type="molecule type" value="Genomic_DNA"/>
</dbReference>
<proteinExistence type="predicted"/>
<keyword evidence="2" id="KW-1185">Reference proteome</keyword>
<sequence>MKLNEAGTPPAVSKYSLHPGLEFRKVECYEGLGYFQVDCGWLSLAEPLMITLHLHMEPDTPQRSALVEVLCLVVVMWGEVLL</sequence>
<dbReference type="AlphaFoldDB" id="A0AAE1PGC5"/>
<protein>
    <submittedName>
        <fullName evidence="1">Uncharacterized protein</fullName>
    </submittedName>
</protein>
<accession>A0AAE1PGC5</accession>
<gene>
    <name evidence="1" type="ORF">Pmani_020641</name>
</gene>
<evidence type="ECO:0000313" key="2">
    <source>
        <dbReference type="Proteomes" id="UP001292094"/>
    </source>
</evidence>
<name>A0AAE1PGC5_9EUCA</name>
<evidence type="ECO:0000313" key="1">
    <source>
        <dbReference type="EMBL" id="KAK4307598.1"/>
    </source>
</evidence>
<organism evidence="1 2">
    <name type="scientific">Petrolisthes manimaculis</name>
    <dbReference type="NCBI Taxonomy" id="1843537"/>
    <lineage>
        <taxon>Eukaryota</taxon>
        <taxon>Metazoa</taxon>
        <taxon>Ecdysozoa</taxon>
        <taxon>Arthropoda</taxon>
        <taxon>Crustacea</taxon>
        <taxon>Multicrustacea</taxon>
        <taxon>Malacostraca</taxon>
        <taxon>Eumalacostraca</taxon>
        <taxon>Eucarida</taxon>
        <taxon>Decapoda</taxon>
        <taxon>Pleocyemata</taxon>
        <taxon>Anomura</taxon>
        <taxon>Galatheoidea</taxon>
        <taxon>Porcellanidae</taxon>
        <taxon>Petrolisthes</taxon>
    </lineage>
</organism>
<comment type="caution">
    <text evidence="1">The sequence shown here is derived from an EMBL/GenBank/DDBJ whole genome shotgun (WGS) entry which is preliminary data.</text>
</comment>
<dbReference type="Proteomes" id="UP001292094">
    <property type="component" value="Unassembled WGS sequence"/>
</dbReference>